<gene>
    <name evidence="5" type="ORF">GGR47_001794</name>
</gene>
<dbReference type="InterPro" id="IPR002168">
    <property type="entry name" value="Lipase_GDXG_HIS_AS"/>
</dbReference>
<dbReference type="PANTHER" id="PTHR48081">
    <property type="entry name" value="AB HYDROLASE SUPERFAMILY PROTEIN C4A8.06C"/>
    <property type="match status" value="1"/>
</dbReference>
<organism evidence="5 6">
    <name type="scientific">Sphingomonas aquatilis</name>
    <dbReference type="NCBI Taxonomy" id="93063"/>
    <lineage>
        <taxon>Bacteria</taxon>
        <taxon>Pseudomonadati</taxon>
        <taxon>Pseudomonadota</taxon>
        <taxon>Alphaproteobacteria</taxon>
        <taxon>Sphingomonadales</taxon>
        <taxon>Sphingomonadaceae</taxon>
        <taxon>Sphingomonas</taxon>
    </lineage>
</organism>
<dbReference type="EMBL" id="JACIDB010000003">
    <property type="protein sequence ID" value="MBB3875553.1"/>
    <property type="molecule type" value="Genomic_DNA"/>
</dbReference>
<dbReference type="InterPro" id="IPR050300">
    <property type="entry name" value="GDXG_lipolytic_enzyme"/>
</dbReference>
<name>A0AAW3TRI6_9SPHN</name>
<dbReference type="Gene3D" id="3.40.50.1820">
    <property type="entry name" value="alpha/beta hydrolase"/>
    <property type="match status" value="1"/>
</dbReference>
<dbReference type="EC" id="1.14.13.22" evidence="5"/>
<feature type="active site" evidence="3">
    <location>
        <position position="83"/>
    </location>
</feature>
<keyword evidence="5" id="KW-0560">Oxidoreductase</keyword>
<dbReference type="InterPro" id="IPR013094">
    <property type="entry name" value="AB_hydrolase_3"/>
</dbReference>
<dbReference type="PROSITE" id="PS01173">
    <property type="entry name" value="LIPASE_GDXG_HIS"/>
    <property type="match status" value="1"/>
</dbReference>
<comment type="similarity">
    <text evidence="1">Belongs to the 'GDXG' lipolytic enzyme family.</text>
</comment>
<feature type="domain" description="Alpha/beta hydrolase fold-3" evidence="4">
    <location>
        <begin position="9"/>
        <end position="209"/>
    </location>
</feature>
<dbReference type="PROSITE" id="PS01174">
    <property type="entry name" value="LIPASE_GDXG_SER"/>
    <property type="match status" value="1"/>
</dbReference>
<sequence>MSVLHEGAILYLHGGAFCLGNARSHRSVTTRLAAAAGLPVWVPEYRLAPEHPHPAGLQDARSCWRAMRDAGYPAERIVVAGDSAGGALALALTLSLRDDGDDLPAGLALLSPVTDPSLSGSLPGNGSGVADPMIRRRWLRQALGWYRLPANDATARPLRTPLTGLPPMLIQAGDQEILLSDAVRLAAHARRCGVETRLEIHAQRWHVFHLQAAYLQSARRALRTVAEFARARVTPTIDTADSAVCRRALAEERAS</sequence>
<dbReference type="InterPro" id="IPR033140">
    <property type="entry name" value="Lipase_GDXG_put_SER_AS"/>
</dbReference>
<evidence type="ECO:0000259" key="4">
    <source>
        <dbReference type="Pfam" id="PF07859"/>
    </source>
</evidence>
<comment type="caution">
    <text evidence="5">The sequence shown here is derived from an EMBL/GenBank/DDBJ whole genome shotgun (WGS) entry which is preliminary data.</text>
</comment>
<dbReference type="SUPFAM" id="SSF53474">
    <property type="entry name" value="alpha/beta-Hydrolases"/>
    <property type="match status" value="1"/>
</dbReference>
<dbReference type="AlphaFoldDB" id="A0AAW3TRI6"/>
<dbReference type="GO" id="GO:0018667">
    <property type="term" value="F:cyclohexanone monooxygenase activity"/>
    <property type="evidence" value="ECO:0007669"/>
    <property type="project" value="UniProtKB-EC"/>
</dbReference>
<evidence type="ECO:0000256" key="1">
    <source>
        <dbReference type="ARBA" id="ARBA00010515"/>
    </source>
</evidence>
<dbReference type="InterPro" id="IPR029058">
    <property type="entry name" value="AB_hydrolase_fold"/>
</dbReference>
<evidence type="ECO:0000313" key="5">
    <source>
        <dbReference type="EMBL" id="MBB3875553.1"/>
    </source>
</evidence>
<dbReference type="Proteomes" id="UP000528945">
    <property type="component" value="Unassembled WGS sequence"/>
</dbReference>
<reference evidence="5 6" key="1">
    <citation type="submission" date="2020-08" db="EMBL/GenBank/DDBJ databases">
        <title>Genomic Encyclopedia of Type Strains, Phase IV (KMG-IV): sequencing the most valuable type-strain genomes for metagenomic binning, comparative biology and taxonomic classification.</title>
        <authorList>
            <person name="Goeker M."/>
        </authorList>
    </citation>
    <scope>NUCLEOTIDE SEQUENCE [LARGE SCALE GENOMIC DNA]</scope>
    <source>
        <strain evidence="5 6">DSM 15581</strain>
    </source>
</reference>
<dbReference type="RefSeq" id="WP_208663164.1">
    <property type="nucleotide sequence ID" value="NZ_JACIDB010000003.1"/>
</dbReference>
<keyword evidence="2" id="KW-0378">Hydrolase</keyword>
<dbReference type="GO" id="GO:0004806">
    <property type="term" value="F:triacylglycerol lipase activity"/>
    <property type="evidence" value="ECO:0007669"/>
    <property type="project" value="TreeGrafter"/>
</dbReference>
<keyword evidence="5" id="KW-0503">Monooxygenase</keyword>
<evidence type="ECO:0000256" key="2">
    <source>
        <dbReference type="ARBA" id="ARBA00022801"/>
    </source>
</evidence>
<protein>
    <submittedName>
        <fullName evidence="5">Cyclohexanone monooxygenase</fullName>
        <ecNumber evidence="5">1.14.13.22</ecNumber>
    </submittedName>
</protein>
<proteinExistence type="inferred from homology"/>
<evidence type="ECO:0000313" key="6">
    <source>
        <dbReference type="Proteomes" id="UP000528945"/>
    </source>
</evidence>
<dbReference type="Pfam" id="PF07859">
    <property type="entry name" value="Abhydrolase_3"/>
    <property type="match status" value="1"/>
</dbReference>
<dbReference type="PANTHER" id="PTHR48081:SF30">
    <property type="entry name" value="ACETYL-HYDROLASE LIPR-RELATED"/>
    <property type="match status" value="1"/>
</dbReference>
<evidence type="ECO:0000256" key="3">
    <source>
        <dbReference type="PROSITE-ProRule" id="PRU10038"/>
    </source>
</evidence>
<accession>A0AAW3TRI6</accession>
<keyword evidence="6" id="KW-1185">Reference proteome</keyword>